<organism evidence="2 3">
    <name type="scientific">Anaerocolumna aminovalerica</name>
    <dbReference type="NCBI Taxonomy" id="1527"/>
    <lineage>
        <taxon>Bacteria</taxon>
        <taxon>Bacillati</taxon>
        <taxon>Bacillota</taxon>
        <taxon>Clostridia</taxon>
        <taxon>Lachnospirales</taxon>
        <taxon>Lachnospiraceae</taxon>
        <taxon>Anaerocolumna</taxon>
    </lineage>
</organism>
<dbReference type="InterPro" id="IPR000847">
    <property type="entry name" value="LysR_HTH_N"/>
</dbReference>
<dbReference type="GO" id="GO:0003700">
    <property type="term" value="F:DNA-binding transcription factor activity"/>
    <property type="evidence" value="ECO:0007669"/>
    <property type="project" value="InterPro"/>
</dbReference>
<protein>
    <submittedName>
        <fullName evidence="2">Molybdate transport system regulatory protein</fullName>
    </submittedName>
</protein>
<feature type="domain" description="HTH lysR-type" evidence="1">
    <location>
        <begin position="26"/>
        <end position="67"/>
    </location>
</feature>
<proteinExistence type="predicted"/>
<name>A0A1I5FJC8_9FIRM</name>
<dbReference type="InterPro" id="IPR051815">
    <property type="entry name" value="Molybdate_resp_trans_reg"/>
</dbReference>
<dbReference type="OrthoDB" id="285216at2"/>
<evidence type="ECO:0000259" key="1">
    <source>
        <dbReference type="Pfam" id="PF00126"/>
    </source>
</evidence>
<evidence type="ECO:0000313" key="2">
    <source>
        <dbReference type="EMBL" id="SFO23719.1"/>
    </source>
</evidence>
<dbReference type="InterPro" id="IPR036388">
    <property type="entry name" value="WH-like_DNA-bd_sf"/>
</dbReference>
<accession>A0A1I5FJC8</accession>
<dbReference type="Pfam" id="PF00126">
    <property type="entry name" value="HTH_1"/>
    <property type="match status" value="1"/>
</dbReference>
<dbReference type="AlphaFoldDB" id="A0A1I5FJC8"/>
<keyword evidence="3" id="KW-1185">Reference proteome</keyword>
<reference evidence="2 3" key="1">
    <citation type="submission" date="2016-10" db="EMBL/GenBank/DDBJ databases">
        <authorList>
            <person name="de Groot N.N."/>
        </authorList>
    </citation>
    <scope>NUCLEOTIDE SEQUENCE [LARGE SCALE GENOMIC DNA]</scope>
    <source>
        <strain evidence="2 3">DSM 1283</strain>
    </source>
</reference>
<dbReference type="EMBL" id="FOWD01000014">
    <property type="protein sequence ID" value="SFO23719.1"/>
    <property type="molecule type" value="Genomic_DNA"/>
</dbReference>
<dbReference type="PANTHER" id="PTHR30432:SF1">
    <property type="entry name" value="DNA-BINDING TRANSCRIPTIONAL DUAL REGULATOR MODE"/>
    <property type="match status" value="1"/>
</dbReference>
<dbReference type="Proteomes" id="UP000198806">
    <property type="component" value="Unassembled WGS sequence"/>
</dbReference>
<evidence type="ECO:0000313" key="3">
    <source>
        <dbReference type="Proteomes" id="UP000198806"/>
    </source>
</evidence>
<gene>
    <name evidence="2" type="ORF">SAMN04489757_11464</name>
</gene>
<dbReference type="SUPFAM" id="SSF46785">
    <property type="entry name" value="Winged helix' DNA-binding domain"/>
    <property type="match status" value="1"/>
</dbReference>
<sequence length="110" mass="12358">MHFKSKLWLVNDKNIKFFGEGPMLLLKKTDELGSLSKAAGEMNMSYSKAFHLIKNAEKELSVSLLIGQAGGKSGGGSYITEEAKELIKKYDQFIRRSDQAIEAIYHDIFL</sequence>
<dbReference type="STRING" id="1527.SAMN04489757_11464"/>
<dbReference type="PANTHER" id="PTHR30432">
    <property type="entry name" value="TRANSCRIPTIONAL REGULATOR MODE"/>
    <property type="match status" value="1"/>
</dbReference>
<dbReference type="InterPro" id="IPR036390">
    <property type="entry name" value="WH_DNA-bd_sf"/>
</dbReference>
<dbReference type="Gene3D" id="1.10.10.10">
    <property type="entry name" value="Winged helix-like DNA-binding domain superfamily/Winged helix DNA-binding domain"/>
    <property type="match status" value="1"/>
</dbReference>
<dbReference type="RefSeq" id="WP_091686492.1">
    <property type="nucleotide sequence ID" value="NZ_BAABFM010000048.1"/>
</dbReference>